<dbReference type="SUPFAM" id="SSF56349">
    <property type="entry name" value="DNA breaking-rejoining enzymes"/>
    <property type="match status" value="1"/>
</dbReference>
<dbReference type="STRING" id="981222.Cabther_A0371"/>
<evidence type="ECO:0000256" key="1">
    <source>
        <dbReference type="ARBA" id="ARBA00008857"/>
    </source>
</evidence>
<keyword evidence="3" id="KW-0233">DNA recombination</keyword>
<evidence type="ECO:0000313" key="5">
    <source>
        <dbReference type="EMBL" id="AEP11133.1"/>
    </source>
</evidence>
<dbReference type="InterPro" id="IPR025166">
    <property type="entry name" value="Integrase_DNA_bind_dom"/>
</dbReference>
<dbReference type="InterPro" id="IPR002104">
    <property type="entry name" value="Integrase_catalytic"/>
</dbReference>
<keyword evidence="2" id="KW-0229">DNA integration</keyword>
<keyword evidence="6" id="KW-1185">Reference proteome</keyword>
<reference evidence="5 6" key="1">
    <citation type="journal article" date="2012" name="Environ. Microbiol.">
        <title>Complete genome of Candidatus Chloracidobacterium thermophilum, a chlorophyll-based photoheterotroph belonging to the phylum Acidobacteria.</title>
        <authorList>
            <person name="Garcia Costas A.M."/>
            <person name="Liu Z."/>
            <person name="Tomsho L.P."/>
            <person name="Schuster S.C."/>
            <person name="Ward D.M."/>
            <person name="Bryant D.A."/>
        </authorList>
    </citation>
    <scope>NUCLEOTIDE SEQUENCE [LARGE SCALE GENOMIC DNA]</scope>
    <source>
        <strain evidence="5 6">B</strain>
    </source>
</reference>
<dbReference type="GO" id="GO:0003677">
    <property type="term" value="F:DNA binding"/>
    <property type="evidence" value="ECO:0007669"/>
    <property type="project" value="InterPro"/>
</dbReference>
<dbReference type="GO" id="GO:0006310">
    <property type="term" value="P:DNA recombination"/>
    <property type="evidence" value="ECO:0007669"/>
    <property type="project" value="UniProtKB-KW"/>
</dbReference>
<dbReference type="InterPro" id="IPR050808">
    <property type="entry name" value="Phage_Integrase"/>
</dbReference>
<dbReference type="PANTHER" id="PTHR30629:SF6">
    <property type="entry name" value="PROPHAGE INTEGRASE INTA-RELATED"/>
    <property type="match status" value="1"/>
</dbReference>
<dbReference type="AlphaFoldDB" id="G2LGM2"/>
<dbReference type="Pfam" id="PF13356">
    <property type="entry name" value="Arm-DNA-bind_3"/>
    <property type="match status" value="1"/>
</dbReference>
<dbReference type="PANTHER" id="PTHR30629">
    <property type="entry name" value="PROPHAGE INTEGRASE"/>
    <property type="match status" value="1"/>
</dbReference>
<dbReference type="HOGENOM" id="CLU_027562_3_0_0"/>
<dbReference type="Gene3D" id="3.30.160.390">
    <property type="entry name" value="Integrase, DNA-binding domain"/>
    <property type="match status" value="1"/>
</dbReference>
<dbReference type="EMBL" id="CP002514">
    <property type="protein sequence ID" value="AEP11133.1"/>
    <property type="molecule type" value="Genomic_DNA"/>
</dbReference>
<evidence type="ECO:0000256" key="2">
    <source>
        <dbReference type="ARBA" id="ARBA00022908"/>
    </source>
</evidence>
<dbReference type="Pfam" id="PF00589">
    <property type="entry name" value="Phage_integrase"/>
    <property type="match status" value="1"/>
</dbReference>
<dbReference type="GO" id="GO:0015074">
    <property type="term" value="P:DNA integration"/>
    <property type="evidence" value="ECO:0007669"/>
    <property type="project" value="UniProtKB-KW"/>
</dbReference>
<comment type="similarity">
    <text evidence="1">Belongs to the 'phage' integrase family.</text>
</comment>
<dbReference type="InterPro" id="IPR013762">
    <property type="entry name" value="Integrase-like_cat_sf"/>
</dbReference>
<evidence type="ECO:0000259" key="4">
    <source>
        <dbReference type="PROSITE" id="PS51898"/>
    </source>
</evidence>
<proteinExistence type="inferred from homology"/>
<dbReference type="Proteomes" id="UP000006791">
    <property type="component" value="Chromosome 1"/>
</dbReference>
<dbReference type="Gene3D" id="1.10.443.10">
    <property type="entry name" value="Intergrase catalytic core"/>
    <property type="match status" value="1"/>
</dbReference>
<dbReference type="KEGG" id="ctm:Cabther_A0371"/>
<sequence>MERVRLTAGRVQTFTCPKGKRQAFLRDSEVPSLALRVTANGSRAYVFERKLNRHTIQMTIGSPANWTIEDARARARELASLVDRGVDPRTELEKQRQEAEAARVRRQAAEVCALEVWHAYCHSRRAVWGERHYLDHLRMAAPGGEPRKKGEGVTQPGPLYALLNQPLARLTPEAVEAWAARNAHRPTQARLGLRLLKAFLNWCRAQASYGAVLPAENPAHSRKARETLGTPKAKDDCLQREQLAPWFEKVRQQHPTVAAYLQALLLTGARSGELLELTWDDVDFQWRTLTIRDKVEGERTIPLTPYVARLLAALPRRNQWVFASDRTDAPINRPSHAMERVCRLAGIPHVTLHGLRRSFGTLSEWVEAPVGVVAQLMGHRPSATAERHYRARPIDLLRKWHTGIEGWILEQAGIEQPPAEANPAKLRVVR</sequence>
<name>G2LGM2_CHLTF</name>
<dbReference type="PROSITE" id="PS51898">
    <property type="entry name" value="TYR_RECOMBINASE"/>
    <property type="match status" value="1"/>
</dbReference>
<evidence type="ECO:0000256" key="3">
    <source>
        <dbReference type="ARBA" id="ARBA00023172"/>
    </source>
</evidence>
<protein>
    <submittedName>
        <fullName evidence="5">Site-specific recombinase XerD</fullName>
    </submittedName>
</protein>
<dbReference type="InterPro" id="IPR011010">
    <property type="entry name" value="DNA_brk_join_enz"/>
</dbReference>
<gene>
    <name evidence="5" type="ordered locus">Cabther_A0371</name>
</gene>
<accession>G2LGM2</accession>
<feature type="domain" description="Tyr recombinase" evidence="4">
    <location>
        <begin position="233"/>
        <end position="402"/>
    </location>
</feature>
<organism evidence="5 6">
    <name type="scientific">Chloracidobacterium thermophilum (strain B)</name>
    <dbReference type="NCBI Taxonomy" id="981222"/>
    <lineage>
        <taxon>Bacteria</taxon>
        <taxon>Pseudomonadati</taxon>
        <taxon>Acidobacteriota</taxon>
        <taxon>Terriglobia</taxon>
        <taxon>Terriglobales</taxon>
        <taxon>Acidobacteriaceae</taxon>
        <taxon>Chloracidobacterium</taxon>
    </lineage>
</organism>
<evidence type="ECO:0000313" key="6">
    <source>
        <dbReference type="Proteomes" id="UP000006791"/>
    </source>
</evidence>
<dbReference type="InterPro" id="IPR038488">
    <property type="entry name" value="Integrase_DNA-bd_sf"/>
</dbReference>
<dbReference type="CDD" id="cd01189">
    <property type="entry name" value="INT_ICEBs1_C_like"/>
    <property type="match status" value="1"/>
</dbReference>
<dbReference type="OrthoDB" id="104151at2"/>
<dbReference type="RefSeq" id="WP_014098871.1">
    <property type="nucleotide sequence ID" value="NC_016024.1"/>
</dbReference>